<evidence type="ECO:0008006" key="4">
    <source>
        <dbReference type="Google" id="ProtNLM"/>
    </source>
</evidence>
<dbReference type="Gene3D" id="3.40.390.10">
    <property type="entry name" value="Collagenase (Catalytic Domain)"/>
    <property type="match status" value="1"/>
</dbReference>
<accession>A0A1J9RNQ3</accession>
<feature type="signal peptide" evidence="1">
    <location>
        <begin position="1"/>
        <end position="15"/>
    </location>
</feature>
<organism evidence="2 3">
    <name type="scientific">Diplodia corticola</name>
    <dbReference type="NCBI Taxonomy" id="236234"/>
    <lineage>
        <taxon>Eukaryota</taxon>
        <taxon>Fungi</taxon>
        <taxon>Dikarya</taxon>
        <taxon>Ascomycota</taxon>
        <taxon>Pezizomycotina</taxon>
        <taxon>Dothideomycetes</taxon>
        <taxon>Dothideomycetes incertae sedis</taxon>
        <taxon>Botryosphaeriales</taxon>
        <taxon>Botryosphaeriaceae</taxon>
        <taxon>Diplodia</taxon>
    </lineage>
</organism>
<dbReference type="InterPro" id="IPR024079">
    <property type="entry name" value="MetalloPept_cat_dom_sf"/>
</dbReference>
<feature type="chain" id="PRO_5013289724" description="Lysine-specific metallo-endopeptidase domain-containing protein" evidence="1">
    <location>
        <begin position="16"/>
        <end position="388"/>
    </location>
</feature>
<gene>
    <name evidence="2" type="ORF">BKCO1_7800025</name>
</gene>
<sequence length="388" mass="43076">MNFLLFLSVLPLSFAWPAPPYSNQSSFATDLTAGGLSEFAKRAAAPVLYPWPGKLKKGGCDEHIDDINQAYDQALEIAAAGSTALDLLKSARPKAGNDASADEQNKALKWDKYQQSLKDLFNIEVDSKTEPDDAMKAKITNVQDKLKAIADKKGSQGAARDADKPKLFCGEKGIDTLEAGKKLRDSDKKEKPAGKYGAWVFPFHNAKDADGKKDDAHHIPSTKINKKKAQKDLDHPCDEGGDNALALTMMDANAIFICDGGMKKLQTKLATPEEGKTMRKSMEKTRSLADTLLHEMLHLFQDLEDVDKVKFADKKDDEPEWEDKDNKVPKRDDAAVYGYLASYQLAKYVSADALKTVETYVWFAISAYEEDWKFEGKDGEAKKMSYKK</sequence>
<dbReference type="Proteomes" id="UP000183809">
    <property type="component" value="Unassembled WGS sequence"/>
</dbReference>
<dbReference type="OrthoDB" id="10520906at2759"/>
<reference evidence="2 3" key="1">
    <citation type="submission" date="2016-10" db="EMBL/GenBank/DDBJ databases">
        <title>Proteomics and genomics reveal pathogen-plant mechanisms compatible with a hemibiotrophic lifestyle of Diplodia corticola.</title>
        <authorList>
            <person name="Fernandes I."/>
            <person name="De Jonge R."/>
            <person name="Van De Peer Y."/>
            <person name="Devreese B."/>
            <person name="Alves A."/>
            <person name="Esteves A.C."/>
        </authorList>
    </citation>
    <scope>NUCLEOTIDE SEQUENCE [LARGE SCALE GENOMIC DNA]</scope>
    <source>
        <strain evidence="2 3">CBS 112549</strain>
    </source>
</reference>
<comment type="caution">
    <text evidence="2">The sequence shown here is derived from an EMBL/GenBank/DDBJ whole genome shotgun (WGS) entry which is preliminary data.</text>
</comment>
<evidence type="ECO:0000256" key="1">
    <source>
        <dbReference type="SAM" id="SignalP"/>
    </source>
</evidence>
<protein>
    <recommendedName>
        <fullName evidence="4">Lysine-specific metallo-endopeptidase domain-containing protein</fullName>
    </recommendedName>
</protein>
<evidence type="ECO:0000313" key="3">
    <source>
        <dbReference type="Proteomes" id="UP000183809"/>
    </source>
</evidence>
<dbReference type="GeneID" id="31019343"/>
<dbReference type="SUPFAM" id="SSF55486">
    <property type="entry name" value="Metalloproteases ('zincins'), catalytic domain"/>
    <property type="match status" value="1"/>
</dbReference>
<dbReference type="EMBL" id="MNUE01000078">
    <property type="protein sequence ID" value="OJD29556.1"/>
    <property type="molecule type" value="Genomic_DNA"/>
</dbReference>
<dbReference type="GO" id="GO:0008237">
    <property type="term" value="F:metallopeptidase activity"/>
    <property type="evidence" value="ECO:0007669"/>
    <property type="project" value="InterPro"/>
</dbReference>
<dbReference type="AlphaFoldDB" id="A0A1J9RNQ3"/>
<evidence type="ECO:0000313" key="2">
    <source>
        <dbReference type="EMBL" id="OJD29556.1"/>
    </source>
</evidence>
<keyword evidence="1" id="KW-0732">Signal</keyword>
<keyword evidence="3" id="KW-1185">Reference proteome</keyword>
<name>A0A1J9RNQ3_9PEZI</name>
<dbReference type="RefSeq" id="XP_020125816.1">
    <property type="nucleotide sequence ID" value="XM_020279081.1"/>
</dbReference>
<proteinExistence type="predicted"/>